<evidence type="ECO:0000313" key="2">
    <source>
        <dbReference type="EMBL" id="RBP48759.1"/>
    </source>
</evidence>
<comment type="caution">
    <text evidence="2">The sequence shown here is derived from an EMBL/GenBank/DDBJ whole genome shotgun (WGS) entry which is preliminary data.</text>
</comment>
<feature type="chain" id="PRO_5017477411" evidence="1">
    <location>
        <begin position="26"/>
        <end position="282"/>
    </location>
</feature>
<accession>A0A395JGV5</accession>
<keyword evidence="1" id="KW-0732">Signal</keyword>
<sequence>MKKVIKLVIQSTVALLAVPSMNVFAAEHYAYVIDSSYTVQLVSMKGVAEAQSKPDFALNVSSGGDGSVWIVSTDSGKADRGGNLLKVRPNGSTEWKTVKIEGGVEVSDVSGDYAGNAYVVDGATQEILHVTAAGKILSQGNAKGPFFDVSASFSEIGPAENLIAAIGSEPDAGIGNPVYFFKSSKTGWKPRGVGAKDVTGYWIVTASGQVKTAAPDNPIMVKSPENTASSISVSKSGLVWILSQEPNINKGGAYLKVWDGKGADSSNWIKVPKIGAYAVSAR</sequence>
<reference evidence="2 3" key="1">
    <citation type="submission" date="2018-06" db="EMBL/GenBank/DDBJ databases">
        <title>Genomic Encyclopedia of Type Strains, Phase IV (KMG-IV): sequencing the most valuable type-strain genomes for metagenomic binning, comparative biology and taxonomic classification.</title>
        <authorList>
            <person name="Goeker M."/>
        </authorList>
    </citation>
    <scope>NUCLEOTIDE SEQUENCE [LARGE SCALE GENOMIC DNA]</scope>
    <source>
        <strain evidence="2 3">DSM 24032</strain>
    </source>
</reference>
<name>A0A395JGV5_9GAMM</name>
<dbReference type="Proteomes" id="UP000253083">
    <property type="component" value="Unassembled WGS sequence"/>
</dbReference>
<proteinExistence type="predicted"/>
<dbReference type="EMBL" id="QNRT01000005">
    <property type="protein sequence ID" value="RBP48759.1"/>
    <property type="molecule type" value="Genomic_DNA"/>
</dbReference>
<dbReference type="InParanoid" id="A0A395JGV5"/>
<protein>
    <submittedName>
        <fullName evidence="2">Uncharacterized protein</fullName>
    </submittedName>
</protein>
<feature type="signal peptide" evidence="1">
    <location>
        <begin position="1"/>
        <end position="25"/>
    </location>
</feature>
<dbReference type="SUPFAM" id="SSF101898">
    <property type="entry name" value="NHL repeat"/>
    <property type="match status" value="1"/>
</dbReference>
<evidence type="ECO:0000256" key="1">
    <source>
        <dbReference type="SAM" id="SignalP"/>
    </source>
</evidence>
<evidence type="ECO:0000313" key="3">
    <source>
        <dbReference type="Proteomes" id="UP000253083"/>
    </source>
</evidence>
<dbReference type="RefSeq" id="WP_113955358.1">
    <property type="nucleotide sequence ID" value="NZ_QNRT01000005.1"/>
</dbReference>
<keyword evidence="3" id="KW-1185">Reference proteome</keyword>
<gene>
    <name evidence="2" type="ORF">DFR28_10598</name>
</gene>
<dbReference type="AlphaFoldDB" id="A0A395JGV5"/>
<organism evidence="2 3">
    <name type="scientific">Arenicella xantha</name>
    <dbReference type="NCBI Taxonomy" id="644221"/>
    <lineage>
        <taxon>Bacteria</taxon>
        <taxon>Pseudomonadati</taxon>
        <taxon>Pseudomonadota</taxon>
        <taxon>Gammaproteobacteria</taxon>
        <taxon>Arenicellales</taxon>
        <taxon>Arenicellaceae</taxon>
        <taxon>Arenicella</taxon>
    </lineage>
</organism>